<feature type="coiled-coil region" evidence="4">
    <location>
        <begin position="1169"/>
        <end position="1224"/>
    </location>
</feature>
<dbReference type="InterPro" id="IPR050827">
    <property type="entry name" value="CRP1_MDG1_kinase"/>
</dbReference>
<evidence type="ECO:0000313" key="9">
    <source>
        <dbReference type="Proteomes" id="UP000054630"/>
    </source>
</evidence>
<dbReference type="EMBL" id="JYDL01000024">
    <property type="protein sequence ID" value="KRX23418.1"/>
    <property type="molecule type" value="Genomic_DNA"/>
</dbReference>
<evidence type="ECO:0000259" key="6">
    <source>
        <dbReference type="Pfam" id="PF16561"/>
    </source>
</evidence>
<keyword evidence="9" id="KW-1185">Reference proteome</keyword>
<dbReference type="PANTHER" id="PTHR10343:SF84">
    <property type="entry name" value="5'-AMP-ACTIVATED PROTEIN KINASE SUBUNIT BETA-1"/>
    <property type="match status" value="1"/>
</dbReference>
<reference evidence="8 9" key="1">
    <citation type="submission" date="2015-01" db="EMBL/GenBank/DDBJ databases">
        <title>Evolution of Trichinella species and genotypes.</title>
        <authorList>
            <person name="Korhonen P.K."/>
            <person name="Edoardo P."/>
            <person name="Giuseppe L.R."/>
            <person name="Gasser R.B."/>
        </authorList>
    </citation>
    <scope>NUCLEOTIDE SEQUENCE [LARGE SCALE GENOMIC DNA]</scope>
    <source>
        <strain evidence="8">ISS37</strain>
    </source>
</reference>
<evidence type="ECO:0000256" key="5">
    <source>
        <dbReference type="SAM" id="MobiDB-lite"/>
    </source>
</evidence>
<dbReference type="CDD" id="cd19609">
    <property type="entry name" value="NTD_TDP-43"/>
    <property type="match status" value="1"/>
</dbReference>
<feature type="coiled-coil region" evidence="4">
    <location>
        <begin position="308"/>
        <end position="342"/>
    </location>
</feature>
<dbReference type="InterPro" id="IPR014756">
    <property type="entry name" value="Ig_E-set"/>
</dbReference>
<dbReference type="InterPro" id="IPR013783">
    <property type="entry name" value="Ig-like_fold"/>
</dbReference>
<feature type="coiled-coil region" evidence="4">
    <location>
        <begin position="816"/>
        <end position="898"/>
    </location>
</feature>
<dbReference type="STRING" id="6336.A0A0V0S9V4"/>
<evidence type="ECO:0000313" key="8">
    <source>
        <dbReference type="EMBL" id="KRX23418.1"/>
    </source>
</evidence>
<dbReference type="Pfam" id="PF16561">
    <property type="entry name" value="AMPK1_CBM"/>
    <property type="match status" value="1"/>
</dbReference>
<dbReference type="GO" id="GO:0019901">
    <property type="term" value="F:protein kinase binding"/>
    <property type="evidence" value="ECO:0007669"/>
    <property type="project" value="TreeGrafter"/>
</dbReference>
<dbReference type="Pfam" id="PF18694">
    <property type="entry name" value="TDP-43_N"/>
    <property type="match status" value="1"/>
</dbReference>
<comment type="function">
    <text evidence="2">Non-catalytic subunit of AMP-activated protein kinase (AMPK), an energy sensor protein kinase that plays a key role in regulating cellular energy metabolism. In response to reduction of intracellular ATP levels, AMPK activates energy-producing pathways and inhibits energy-consuming processes: inhibits protein, carbohydrate and lipid biosynthesis, as well as cell growth and proliferation. AMPK acts via direct phosphorylation of metabolic enzymes, and by longer-term effects via phosphorylation of transcription regulators. Also acts as a regulator of cellular polarity by remodeling the actin cytoskeleton; probably by indirectly activating myosin. Beta non-catalytic subunit acts as a scaffold on which the AMPK complex assembles, via its C-terminus that bridges alpha (PRKAA1 or PRKAA2) and gamma subunits (PRKAG1, PRKAG2 or PRKAG3).</text>
</comment>
<feature type="domain" description="AMP-activated protein kinase glycogen-binding" evidence="6">
    <location>
        <begin position="1273"/>
        <end position="1343"/>
    </location>
</feature>
<evidence type="ECO:0000256" key="2">
    <source>
        <dbReference type="ARBA" id="ARBA00025180"/>
    </source>
</evidence>
<dbReference type="InterPro" id="IPR041105">
    <property type="entry name" value="TDP-43_N"/>
</dbReference>
<dbReference type="Proteomes" id="UP000054630">
    <property type="component" value="Unassembled WGS sequence"/>
</dbReference>
<evidence type="ECO:0000256" key="1">
    <source>
        <dbReference type="ARBA" id="ARBA00010926"/>
    </source>
</evidence>
<keyword evidence="4" id="KW-0175">Coiled coil</keyword>
<gene>
    <name evidence="8" type="ORF">T07_9808</name>
</gene>
<dbReference type="SUPFAM" id="SSF57997">
    <property type="entry name" value="Tropomyosin"/>
    <property type="match status" value="1"/>
</dbReference>
<dbReference type="InterPro" id="IPR032640">
    <property type="entry name" value="AMPK1_CBM"/>
</dbReference>
<dbReference type="CDD" id="cd02859">
    <property type="entry name" value="E_set_AMPKbeta_like_N"/>
    <property type="match status" value="1"/>
</dbReference>
<feature type="domain" description="TAR DNA-binding protein 43 N-terminal" evidence="7">
    <location>
        <begin position="153"/>
        <end position="199"/>
    </location>
</feature>
<name>A0A0V0S9V4_9BILA</name>
<feature type="coiled-coil region" evidence="4">
    <location>
        <begin position="929"/>
        <end position="1133"/>
    </location>
</feature>
<proteinExistence type="inferred from homology"/>
<comment type="caution">
    <text evidence="8">The sequence shown here is derived from an EMBL/GenBank/DDBJ whole genome shotgun (WGS) entry which is preliminary data.</text>
</comment>
<organism evidence="8 9">
    <name type="scientific">Trichinella nelsoni</name>
    <dbReference type="NCBI Taxonomy" id="6336"/>
    <lineage>
        <taxon>Eukaryota</taxon>
        <taxon>Metazoa</taxon>
        <taxon>Ecdysozoa</taxon>
        <taxon>Nematoda</taxon>
        <taxon>Enoplea</taxon>
        <taxon>Dorylaimia</taxon>
        <taxon>Trichinellida</taxon>
        <taxon>Trichinellidae</taxon>
        <taxon>Trichinella</taxon>
    </lineage>
</organism>
<dbReference type="SUPFAM" id="SSF81296">
    <property type="entry name" value="E set domains"/>
    <property type="match status" value="1"/>
</dbReference>
<evidence type="ECO:0000259" key="7">
    <source>
        <dbReference type="Pfam" id="PF18694"/>
    </source>
</evidence>
<evidence type="ECO:0000256" key="4">
    <source>
        <dbReference type="SAM" id="Coils"/>
    </source>
</evidence>
<feature type="region of interest" description="Disordered" evidence="5">
    <location>
        <begin position="615"/>
        <end position="650"/>
    </location>
</feature>
<dbReference type="GO" id="GO:0031588">
    <property type="term" value="C:nucleotide-activated protein kinase complex"/>
    <property type="evidence" value="ECO:0007669"/>
    <property type="project" value="TreeGrafter"/>
</dbReference>
<comment type="similarity">
    <text evidence="1">Belongs to the 5'-AMP-activated protein kinase beta subunit family.</text>
</comment>
<dbReference type="OrthoDB" id="5917859at2759"/>
<feature type="coiled-coil region" evidence="4">
    <location>
        <begin position="656"/>
        <end position="741"/>
    </location>
</feature>
<dbReference type="Gene3D" id="2.60.40.10">
    <property type="entry name" value="Immunoglobulins"/>
    <property type="match status" value="1"/>
</dbReference>
<accession>A0A0V0S9V4</accession>
<evidence type="ECO:0000256" key="3">
    <source>
        <dbReference type="ARBA" id="ARBA00040010"/>
    </source>
</evidence>
<dbReference type="PANTHER" id="PTHR10343">
    <property type="entry name" value="5'-AMP-ACTIVATED PROTEIN KINASE , BETA SUBUNIT"/>
    <property type="match status" value="1"/>
</dbReference>
<dbReference type="GO" id="GO:0007165">
    <property type="term" value="P:signal transduction"/>
    <property type="evidence" value="ECO:0007669"/>
    <property type="project" value="TreeGrafter"/>
</dbReference>
<dbReference type="GO" id="GO:0005737">
    <property type="term" value="C:cytoplasm"/>
    <property type="evidence" value="ECO:0007669"/>
    <property type="project" value="TreeGrafter"/>
</dbReference>
<feature type="coiled-coil region" evidence="4">
    <location>
        <begin position="566"/>
        <end position="614"/>
    </location>
</feature>
<protein>
    <recommendedName>
        <fullName evidence="3">5'-AMP-activated protein kinase subunit beta-1</fullName>
    </recommendedName>
</protein>
<sequence length="1343" mass="154327">MSSKPPHPAVETLQMSSPAAGCQKMIVALLKNETDASACFPHDSRVQIGIISFLSGRRRRRRCQLFLANLFIGNNLNTVAMASAGGKKKQPDLFCQISNYPIPTLPTINSSRCLFSAPDTEVVGGKKFTFQKRQFGNFRKFIQMETPTTENVVQVSTGVLECPLEKDGTLSLATLRSLLPGARGLWYKPSEFKPIRAIRQLIQIIHLEEKKIIEIIFETNICPCFGSCLSAIKCPEMQREFQRFITTFKRSASNCSEKDFHDSGITESTSDYCSSSFHDLSEADLSSDSIPYDVYVRQKRCSDPAIECAEKSVRLVKQSQRLLELENEIAELKKLVNESNTTSRTKQSERKASIECCDSCRNICKNYQMLLDQKGQDIELLLEGYARNRRLIGELSKVGSGNRDELKDDQKEKILQQMEDICKQCTEKFQLPPADKLATDKDDQIEMAVMTESNAEQIDKSDKKKRLESDFESSERALFASEPVKWSGNIVNTWVMTENAEKLKSADQEDVAKLRYKRSLSVERDQDPNKTDTTTTTNTATEAIERKMVADQSSAMIVDTSAEDECNKWKAMCENLQDHLDKQNKQIAEFTRLMDWIEDESETLQEGLRKLEKKMASGGETVGQLESRKTGDSSNDENIDEMKKDQKPTTTTAEACNKLQDELNELKSKCKNLSQKLHDGNLNFEESAPLVDVDEFKKRYKEKKQRCIELESALEDKEAQLDRIKRENDKLQMDIQLIQQQFNEMNEPLANVEEESKMKLPDSTEIHTEDPFNVKQQSYEECFGENLDNPYHTRDAEYQLKRIGESETALSRRKWSEDKLNMIADLQNQLNDQRQQLLNLEEERSRINEQLNQAKARCEQLENERENVSQIEQLQKCIQNLEMENEKLKLQTIEQSQQTNAGGEIPPTTAKKEAVDELSSELYQTYQRKYTLEMELEKAKQQAANASAELASEQQARRVEQDELLAWQKKVEDLKAAFARVDKDRLDLQQMYDEKNSAFATVEDELESVRRQLSALKGSSAALGEGEIQDAAEEERRRLNDEIVTLQAQLSEASDKANWYAGEVGYFKQKLEEAYNKIGRLEDQLKNFQSAAAVGQNLSSADADEVANLKEQLNRLNVELGTVRKELQKETDRANWYHGEVEYFRSMQKNIEEKLCNLIKKITNNSDANVNAEAALQQLNNVYECIQVDISTLMDKAKWYEGEKEYFKKEMEKFSEKCIELQDQNICNASQFEDAFIVNKEPYVDRQKWILSMLKLKKENMRHVQFEITAPHSHQVYLVGSFYNWECALLMHQRPNEKWELGLDVPVGRHEFRFIQNGQWCTDEQYATCPNDYGTLNNWLIVE</sequence>
<dbReference type="GO" id="GO:0005634">
    <property type="term" value="C:nucleus"/>
    <property type="evidence" value="ECO:0007669"/>
    <property type="project" value="TreeGrafter"/>
</dbReference>